<protein>
    <submittedName>
        <fullName evidence="2">Uncharacterized protein</fullName>
    </submittedName>
</protein>
<dbReference type="EMBL" id="BKCJ010201239">
    <property type="protein sequence ID" value="GEY69794.1"/>
    <property type="molecule type" value="Genomic_DNA"/>
</dbReference>
<reference evidence="2" key="1">
    <citation type="journal article" date="2019" name="Sci. Rep.">
        <title>Draft genome of Tanacetum cinerariifolium, the natural source of mosquito coil.</title>
        <authorList>
            <person name="Yamashiro T."/>
            <person name="Shiraishi A."/>
            <person name="Satake H."/>
            <person name="Nakayama K."/>
        </authorList>
    </citation>
    <scope>NUCLEOTIDE SEQUENCE</scope>
</reference>
<feature type="compositionally biased region" description="Low complexity" evidence="1">
    <location>
        <begin position="120"/>
        <end position="130"/>
    </location>
</feature>
<sequence length="287" mass="32634">MIRNSLITTWARFEESMKNHFGPLKYKDPNEALSKLLQLGTVKDDQREFEKLINRVTDIPDSLLISFYISRLKQHLQRELLVSKPTIEARFDDQADTVAGTSAGLKANKVVNDGDDSESSDTVTSTSNSESSSEVKVLSWVQQVIDVESTYDNDVRDQASELETKMLVEGKQDEAKVVVVADEQNSDKPYVLKGNGVIVTIVELSHRGWRPDACCSKTWCETYPKVMEKMVRWLDDKIPRSQIPTLRKDLLGVARFPRWMEAKVVSFEDESENGEDFSYSKCLLLLM</sequence>
<evidence type="ECO:0000313" key="2">
    <source>
        <dbReference type="EMBL" id="GEY69794.1"/>
    </source>
</evidence>
<dbReference type="AlphaFoldDB" id="A0A699HV98"/>
<gene>
    <name evidence="2" type="ORF">Tci_441768</name>
</gene>
<organism evidence="2">
    <name type="scientific">Tanacetum cinerariifolium</name>
    <name type="common">Dalmatian daisy</name>
    <name type="synonym">Chrysanthemum cinerariifolium</name>
    <dbReference type="NCBI Taxonomy" id="118510"/>
    <lineage>
        <taxon>Eukaryota</taxon>
        <taxon>Viridiplantae</taxon>
        <taxon>Streptophyta</taxon>
        <taxon>Embryophyta</taxon>
        <taxon>Tracheophyta</taxon>
        <taxon>Spermatophyta</taxon>
        <taxon>Magnoliopsida</taxon>
        <taxon>eudicotyledons</taxon>
        <taxon>Gunneridae</taxon>
        <taxon>Pentapetalae</taxon>
        <taxon>asterids</taxon>
        <taxon>campanulids</taxon>
        <taxon>Asterales</taxon>
        <taxon>Asteraceae</taxon>
        <taxon>Asteroideae</taxon>
        <taxon>Anthemideae</taxon>
        <taxon>Anthemidinae</taxon>
        <taxon>Tanacetum</taxon>
    </lineage>
</organism>
<comment type="caution">
    <text evidence="2">The sequence shown here is derived from an EMBL/GenBank/DDBJ whole genome shotgun (WGS) entry which is preliminary data.</text>
</comment>
<accession>A0A699HV98</accession>
<evidence type="ECO:0000256" key="1">
    <source>
        <dbReference type="SAM" id="MobiDB-lite"/>
    </source>
</evidence>
<feature type="region of interest" description="Disordered" evidence="1">
    <location>
        <begin position="108"/>
        <end position="130"/>
    </location>
</feature>
<proteinExistence type="predicted"/>
<name>A0A699HV98_TANCI</name>